<comment type="caution">
    <text evidence="2">The sequence shown here is derived from an EMBL/GenBank/DDBJ whole genome shotgun (WGS) entry which is preliminary data.</text>
</comment>
<dbReference type="OrthoDB" id="7835439at2"/>
<feature type="region of interest" description="Disordered" evidence="1">
    <location>
        <begin position="56"/>
        <end position="96"/>
    </location>
</feature>
<feature type="region of interest" description="Disordered" evidence="1">
    <location>
        <begin position="136"/>
        <end position="157"/>
    </location>
</feature>
<sequence length="237" mass="25661">MPSTRPRSIARLAVVAAIGLGMTGCMSNSEGMYGSDGTAPDVALVKGLMKSIGAVDPNEKPINYQPRAPLAIPSDQKDLPSPETAAATPANWPRDKDAELAAIQKANDRREAEANINIEKSSHRLGIEEVKKGTLAGNDRLKDGPGSIRDDGSWENSQNRLTIEQMKGQKMVKPEDTAKLFDANGKPQRNYLIEPPVEYSTPAATAALPDVEAIKKEKVKPATDTIDDYDPRRDTTR</sequence>
<evidence type="ECO:0000313" key="3">
    <source>
        <dbReference type="Proteomes" id="UP000244081"/>
    </source>
</evidence>
<name>A0A2T5VEX8_9HYPH</name>
<dbReference type="EMBL" id="QAYG01000001">
    <property type="protein sequence ID" value="PTW62303.1"/>
    <property type="molecule type" value="Genomic_DNA"/>
</dbReference>
<dbReference type="Proteomes" id="UP000244081">
    <property type="component" value="Unassembled WGS sequence"/>
</dbReference>
<dbReference type="AlphaFoldDB" id="A0A2T5VEX8"/>
<feature type="region of interest" description="Disordered" evidence="1">
    <location>
        <begin position="215"/>
        <end position="237"/>
    </location>
</feature>
<dbReference type="PROSITE" id="PS51257">
    <property type="entry name" value="PROKAR_LIPOPROTEIN"/>
    <property type="match status" value="1"/>
</dbReference>
<keyword evidence="3" id="KW-1185">Reference proteome</keyword>
<gene>
    <name evidence="2" type="ORF">C8N35_101343</name>
</gene>
<feature type="compositionally biased region" description="Basic and acidic residues" evidence="1">
    <location>
        <begin position="139"/>
        <end position="152"/>
    </location>
</feature>
<dbReference type="RefSeq" id="WP_107987892.1">
    <property type="nucleotide sequence ID" value="NZ_QAYG01000001.1"/>
</dbReference>
<organism evidence="2 3">
    <name type="scientific">Breoghania corrubedonensis</name>
    <dbReference type="NCBI Taxonomy" id="665038"/>
    <lineage>
        <taxon>Bacteria</taxon>
        <taxon>Pseudomonadati</taxon>
        <taxon>Pseudomonadota</taxon>
        <taxon>Alphaproteobacteria</taxon>
        <taxon>Hyphomicrobiales</taxon>
        <taxon>Stappiaceae</taxon>
        <taxon>Breoghania</taxon>
    </lineage>
</organism>
<reference evidence="2 3" key="1">
    <citation type="submission" date="2018-04" db="EMBL/GenBank/DDBJ databases">
        <title>Genomic Encyclopedia of Archaeal and Bacterial Type Strains, Phase II (KMG-II): from individual species to whole genera.</title>
        <authorList>
            <person name="Goeker M."/>
        </authorList>
    </citation>
    <scope>NUCLEOTIDE SEQUENCE [LARGE SCALE GENOMIC DNA]</scope>
    <source>
        <strain evidence="2 3">DSM 23382</strain>
    </source>
</reference>
<evidence type="ECO:0000256" key="1">
    <source>
        <dbReference type="SAM" id="MobiDB-lite"/>
    </source>
</evidence>
<proteinExistence type="predicted"/>
<protein>
    <submittedName>
        <fullName evidence="2">Uncharacterized protein</fullName>
    </submittedName>
</protein>
<accession>A0A2T5VEX8</accession>
<evidence type="ECO:0000313" key="2">
    <source>
        <dbReference type="EMBL" id="PTW62303.1"/>
    </source>
</evidence>